<keyword evidence="2" id="KW-1185">Reference proteome</keyword>
<evidence type="ECO:0000313" key="1">
    <source>
        <dbReference type="EMBL" id="QDU42324.1"/>
    </source>
</evidence>
<proteinExistence type="predicted"/>
<protein>
    <submittedName>
        <fullName evidence="1">Uncharacterized protein</fullName>
    </submittedName>
</protein>
<gene>
    <name evidence="1" type="ORF">Mal52_07800</name>
</gene>
<evidence type="ECO:0000313" key="2">
    <source>
        <dbReference type="Proteomes" id="UP000319383"/>
    </source>
</evidence>
<dbReference type="KEGG" id="sdyn:Mal52_07800"/>
<accession>A0A517ZIM6</accession>
<dbReference type="RefSeq" id="WP_145374388.1">
    <property type="nucleotide sequence ID" value="NZ_CP036276.1"/>
</dbReference>
<sequence length="287" mass="32360">MISGTQYERIARRLVDESRKGRITTCAFTAAVPTIAAQLKRDAGSGLLKLWGRSRNFDEFAQDIIVHPKILTVIGTLAQEKIRDGQSYHAGLIHTYGYLFSWLQTPFGYKRKRWLNHTIEEGLGLPRRTLTAEPKQGTLLQNVTWCLGQIALCDCRQWKRASAENSDIAEVLRDYAFAALKSSRITEDVTVTDAGGKRRISLRTDMVELQANRRGSAPQSLVVYSVKDPRLGGVRLISTFTTEAAHIHELCQLHALGRQQPIRPRYNCYIEGFPNGTLLGHRRLTQN</sequence>
<organism evidence="1 2">
    <name type="scientific">Symmachiella dynata</name>
    <dbReference type="NCBI Taxonomy" id="2527995"/>
    <lineage>
        <taxon>Bacteria</taxon>
        <taxon>Pseudomonadati</taxon>
        <taxon>Planctomycetota</taxon>
        <taxon>Planctomycetia</taxon>
        <taxon>Planctomycetales</taxon>
        <taxon>Planctomycetaceae</taxon>
        <taxon>Symmachiella</taxon>
    </lineage>
</organism>
<name>A0A517ZIM6_9PLAN</name>
<dbReference type="Proteomes" id="UP000319383">
    <property type="component" value="Chromosome"/>
</dbReference>
<dbReference type="EMBL" id="CP036276">
    <property type="protein sequence ID" value="QDU42324.1"/>
    <property type="molecule type" value="Genomic_DNA"/>
</dbReference>
<dbReference type="AlphaFoldDB" id="A0A517ZIM6"/>
<reference evidence="1 2" key="1">
    <citation type="submission" date="2019-02" db="EMBL/GenBank/DDBJ databases">
        <title>Deep-cultivation of Planctomycetes and their phenomic and genomic characterization uncovers novel biology.</title>
        <authorList>
            <person name="Wiegand S."/>
            <person name="Jogler M."/>
            <person name="Boedeker C."/>
            <person name="Pinto D."/>
            <person name="Vollmers J."/>
            <person name="Rivas-Marin E."/>
            <person name="Kohn T."/>
            <person name="Peeters S.H."/>
            <person name="Heuer A."/>
            <person name="Rast P."/>
            <person name="Oberbeckmann S."/>
            <person name="Bunk B."/>
            <person name="Jeske O."/>
            <person name="Meyerdierks A."/>
            <person name="Storesund J.E."/>
            <person name="Kallscheuer N."/>
            <person name="Luecker S."/>
            <person name="Lage O.M."/>
            <person name="Pohl T."/>
            <person name="Merkel B.J."/>
            <person name="Hornburger P."/>
            <person name="Mueller R.-W."/>
            <person name="Bruemmer F."/>
            <person name="Labrenz M."/>
            <person name="Spormann A.M."/>
            <person name="Op den Camp H."/>
            <person name="Overmann J."/>
            <person name="Amann R."/>
            <person name="Jetten M.S.M."/>
            <person name="Mascher T."/>
            <person name="Medema M.H."/>
            <person name="Devos D.P."/>
            <person name="Kaster A.-K."/>
            <person name="Ovreas L."/>
            <person name="Rohde M."/>
            <person name="Galperin M.Y."/>
            <person name="Jogler C."/>
        </authorList>
    </citation>
    <scope>NUCLEOTIDE SEQUENCE [LARGE SCALE GENOMIC DNA]</scope>
    <source>
        <strain evidence="1 2">Mal52</strain>
    </source>
</reference>